<dbReference type="InterPro" id="IPR007572">
    <property type="entry name" value="Uncharacterised_Ycf20"/>
</dbReference>
<dbReference type="AlphaFoldDB" id="A0AAV1D9Z2"/>
<gene>
    <name evidence="3" type="ORF">OLC1_LOCUS12775</name>
</gene>
<keyword evidence="4" id="KW-1185">Reference proteome</keyword>
<feature type="transmembrane region" description="Helical" evidence="2">
    <location>
        <begin position="105"/>
        <end position="126"/>
    </location>
</feature>
<organism evidence="3 4">
    <name type="scientific">Oldenlandia corymbosa var. corymbosa</name>
    <dbReference type="NCBI Taxonomy" id="529605"/>
    <lineage>
        <taxon>Eukaryota</taxon>
        <taxon>Viridiplantae</taxon>
        <taxon>Streptophyta</taxon>
        <taxon>Embryophyta</taxon>
        <taxon>Tracheophyta</taxon>
        <taxon>Spermatophyta</taxon>
        <taxon>Magnoliopsida</taxon>
        <taxon>eudicotyledons</taxon>
        <taxon>Gunneridae</taxon>
        <taxon>Pentapetalae</taxon>
        <taxon>asterids</taxon>
        <taxon>lamiids</taxon>
        <taxon>Gentianales</taxon>
        <taxon>Rubiaceae</taxon>
        <taxon>Rubioideae</taxon>
        <taxon>Spermacoceae</taxon>
        <taxon>Hedyotis-Oldenlandia complex</taxon>
        <taxon>Oldenlandia</taxon>
    </lineage>
</organism>
<evidence type="ECO:0000313" key="3">
    <source>
        <dbReference type="EMBL" id="CAI9103667.1"/>
    </source>
</evidence>
<dbReference type="EMBL" id="OX459121">
    <property type="protein sequence ID" value="CAI9103667.1"/>
    <property type="molecule type" value="Genomic_DNA"/>
</dbReference>
<evidence type="ECO:0000256" key="2">
    <source>
        <dbReference type="SAM" id="Phobius"/>
    </source>
</evidence>
<dbReference type="Proteomes" id="UP001161247">
    <property type="component" value="Chromosome 4"/>
</dbReference>
<dbReference type="PANTHER" id="PTHR33787:SF3">
    <property type="entry name" value="YCF20-LIKE PROTEIN"/>
    <property type="match status" value="1"/>
</dbReference>
<accession>A0AAV1D9Z2</accession>
<protein>
    <submittedName>
        <fullName evidence="3">OLC1v1002193C1</fullName>
    </submittedName>
</protein>
<keyword evidence="2" id="KW-0472">Membrane</keyword>
<evidence type="ECO:0000256" key="1">
    <source>
        <dbReference type="ARBA" id="ARBA00009846"/>
    </source>
</evidence>
<keyword evidence="2" id="KW-0812">Transmembrane</keyword>
<proteinExistence type="inferred from homology"/>
<name>A0AAV1D9Z2_OLDCO</name>
<feature type="transmembrane region" description="Helical" evidence="2">
    <location>
        <begin position="164"/>
        <end position="182"/>
    </location>
</feature>
<dbReference type="PANTHER" id="PTHR33787">
    <property type="match status" value="1"/>
</dbReference>
<dbReference type="Pfam" id="PF04483">
    <property type="entry name" value="DUF565"/>
    <property type="match status" value="1"/>
</dbReference>
<feature type="transmembrane region" description="Helical" evidence="2">
    <location>
        <begin position="132"/>
        <end position="152"/>
    </location>
</feature>
<comment type="similarity">
    <text evidence="1">Belongs to the ycf20 family.</text>
</comment>
<keyword evidence="2" id="KW-1133">Transmembrane helix</keyword>
<evidence type="ECO:0000313" key="4">
    <source>
        <dbReference type="Proteomes" id="UP001161247"/>
    </source>
</evidence>
<sequence length="187" mass="20753">MIVVELPFTGNRTVQKLFAPIIPSRTANPACPMLYHLCPAFTVKHPYSPFYHNFKKGWRITSAADGNSINSSPSDNSGTGTRLVRAIQIFLDKIEMRIRDLRKNLPVKLLFFLVGFYSATAFATVIGQTGDWDILSAALAVAVVEGIGALMYKDSLPLIGKLKSLIIMFNYWKAGLSLGLFLDSFKY</sequence>
<reference evidence="3" key="1">
    <citation type="submission" date="2023-03" db="EMBL/GenBank/DDBJ databases">
        <authorList>
            <person name="Julca I."/>
        </authorList>
    </citation>
    <scope>NUCLEOTIDE SEQUENCE</scope>
</reference>